<evidence type="ECO:0000313" key="2">
    <source>
        <dbReference type="Proteomes" id="UP000824125"/>
    </source>
</evidence>
<accession>A0A9D1SP08</accession>
<reference evidence="1" key="2">
    <citation type="journal article" date="2021" name="PeerJ">
        <title>Extensive microbial diversity within the chicken gut microbiome revealed by metagenomics and culture.</title>
        <authorList>
            <person name="Gilroy R."/>
            <person name="Ravi A."/>
            <person name="Getino M."/>
            <person name="Pursley I."/>
            <person name="Horton D.L."/>
            <person name="Alikhan N.F."/>
            <person name="Baker D."/>
            <person name="Gharbi K."/>
            <person name="Hall N."/>
            <person name="Watson M."/>
            <person name="Adriaenssens E.M."/>
            <person name="Foster-Nyarko E."/>
            <person name="Jarju S."/>
            <person name="Secka A."/>
            <person name="Antonio M."/>
            <person name="Oren A."/>
            <person name="Chaudhuri R.R."/>
            <person name="La Ragione R."/>
            <person name="Hildebrand F."/>
            <person name="Pallen M.J."/>
        </authorList>
    </citation>
    <scope>NUCLEOTIDE SEQUENCE</scope>
    <source>
        <strain evidence="1">CHK176-6737</strain>
    </source>
</reference>
<dbReference type="Proteomes" id="UP000824125">
    <property type="component" value="Unassembled WGS sequence"/>
</dbReference>
<gene>
    <name evidence="1" type="ORF">IAD23_03905</name>
</gene>
<dbReference type="AlphaFoldDB" id="A0A9D1SP08"/>
<protein>
    <recommendedName>
        <fullName evidence="3">Bacterial Ig-like domain-containing protein</fullName>
    </recommendedName>
</protein>
<evidence type="ECO:0008006" key="3">
    <source>
        <dbReference type="Google" id="ProtNLM"/>
    </source>
</evidence>
<name>A0A9D1SP08_9FIRM</name>
<proteinExistence type="predicted"/>
<reference evidence="1" key="1">
    <citation type="submission" date="2020-10" db="EMBL/GenBank/DDBJ databases">
        <authorList>
            <person name="Gilroy R."/>
        </authorList>
    </citation>
    <scope>NUCLEOTIDE SEQUENCE</scope>
    <source>
        <strain evidence="1">CHK176-6737</strain>
    </source>
</reference>
<evidence type="ECO:0000313" key="1">
    <source>
        <dbReference type="EMBL" id="HIU69080.1"/>
    </source>
</evidence>
<organism evidence="1 2">
    <name type="scientific">Candidatus Scybalenecus merdavium</name>
    <dbReference type="NCBI Taxonomy" id="2840939"/>
    <lineage>
        <taxon>Bacteria</taxon>
        <taxon>Bacillati</taxon>
        <taxon>Bacillota</taxon>
        <taxon>Clostridia</taxon>
        <taxon>Eubacteriales</taxon>
        <taxon>Oscillospiraceae</taxon>
        <taxon>Oscillospiraceae incertae sedis</taxon>
        <taxon>Candidatus Scybalenecus</taxon>
    </lineage>
</organism>
<sequence>MYSYTLTAADASGQPVRFQNGEDADGNPVYLDALSWVSDFYLGLDAMQPRTTLRLGDYTASLPDGTYTLSVTAADTWGHESAPVTAQLSVSGGNVSVLA</sequence>
<comment type="caution">
    <text evidence="1">The sequence shown here is derived from an EMBL/GenBank/DDBJ whole genome shotgun (WGS) entry which is preliminary data.</text>
</comment>
<dbReference type="EMBL" id="DVNM01000020">
    <property type="protein sequence ID" value="HIU69080.1"/>
    <property type="molecule type" value="Genomic_DNA"/>
</dbReference>